<name>A0A0K0FPF0_STRVS</name>
<sequence length="142" mass="16431">MGCDCSCEIVKALCSGFGELFSKLLVPFVVDNQSIETLIGESLNFFSNEIQFEKDLFLHKDVPRVYVIQIEKCFEDYYVKIKIELVVASLKFKEVRKRQDAKLDNSTVKIKQNSANNHAWRYCNLSKNKTQWFGPYTVACQN</sequence>
<dbReference type="WBParaSite" id="SVE_1100700.1">
    <property type="protein sequence ID" value="SVE_1100700.1"/>
    <property type="gene ID" value="SVE_1100700"/>
</dbReference>
<reference evidence="2" key="2">
    <citation type="submission" date="2015-08" db="UniProtKB">
        <authorList>
            <consortium name="WormBaseParasite"/>
        </authorList>
    </citation>
    <scope>IDENTIFICATION</scope>
</reference>
<accession>A0A0K0FPF0</accession>
<evidence type="ECO:0000313" key="1">
    <source>
        <dbReference type="Proteomes" id="UP000035680"/>
    </source>
</evidence>
<dbReference type="AlphaFoldDB" id="A0A0K0FPF0"/>
<reference evidence="1" key="1">
    <citation type="submission" date="2014-07" db="EMBL/GenBank/DDBJ databases">
        <authorList>
            <person name="Martin A.A"/>
            <person name="De Silva N."/>
        </authorList>
    </citation>
    <scope>NUCLEOTIDE SEQUENCE</scope>
</reference>
<proteinExistence type="predicted"/>
<organism evidence="1 2">
    <name type="scientific">Strongyloides venezuelensis</name>
    <name type="common">Threadworm</name>
    <dbReference type="NCBI Taxonomy" id="75913"/>
    <lineage>
        <taxon>Eukaryota</taxon>
        <taxon>Metazoa</taxon>
        <taxon>Ecdysozoa</taxon>
        <taxon>Nematoda</taxon>
        <taxon>Chromadorea</taxon>
        <taxon>Rhabditida</taxon>
        <taxon>Tylenchina</taxon>
        <taxon>Panagrolaimomorpha</taxon>
        <taxon>Strongyloidoidea</taxon>
        <taxon>Strongyloididae</taxon>
        <taxon>Strongyloides</taxon>
    </lineage>
</organism>
<dbReference type="Proteomes" id="UP000035680">
    <property type="component" value="Unassembled WGS sequence"/>
</dbReference>
<keyword evidence="1" id="KW-1185">Reference proteome</keyword>
<evidence type="ECO:0000313" key="2">
    <source>
        <dbReference type="WBParaSite" id="SVE_1100700.1"/>
    </source>
</evidence>
<protein>
    <submittedName>
        <fullName evidence="2">Uncharacterized protein</fullName>
    </submittedName>
</protein>